<dbReference type="EMBL" id="CP094532">
    <property type="protein sequence ID" value="UOE40345.1"/>
    <property type="molecule type" value="Genomic_DNA"/>
</dbReference>
<keyword evidence="2" id="KW-1185">Reference proteome</keyword>
<evidence type="ECO:0000313" key="2">
    <source>
        <dbReference type="Proteomes" id="UP000831460"/>
    </source>
</evidence>
<protein>
    <submittedName>
        <fullName evidence="1">Pyruvate decarboxylase</fullName>
    </submittedName>
</protein>
<name>A0ABY4BUW0_9FLAO</name>
<dbReference type="Proteomes" id="UP000831460">
    <property type="component" value="Chromosome"/>
</dbReference>
<gene>
    <name evidence="1" type="ORF">MTP09_10550</name>
</gene>
<reference evidence="1 2" key="1">
    <citation type="submission" date="2022-03" db="EMBL/GenBank/DDBJ databases">
        <title>Chryseobacterium sp. isolated from particulate matters in swine house.</title>
        <authorList>
            <person name="Won M."/>
            <person name="Kim S.-J."/>
            <person name="Kwon S.-W."/>
        </authorList>
    </citation>
    <scope>NUCLEOTIDE SEQUENCE [LARGE SCALE GENOMIC DNA]</scope>
    <source>
        <strain evidence="1 2">SC2-2</strain>
    </source>
</reference>
<keyword evidence="1" id="KW-0670">Pyruvate</keyword>
<organism evidence="1 2">
    <name type="scientific">Chryseobacterium suipulveris</name>
    <dbReference type="NCBI Taxonomy" id="2929800"/>
    <lineage>
        <taxon>Bacteria</taxon>
        <taxon>Pseudomonadati</taxon>
        <taxon>Bacteroidota</taxon>
        <taxon>Flavobacteriia</taxon>
        <taxon>Flavobacteriales</taxon>
        <taxon>Weeksellaceae</taxon>
        <taxon>Chryseobacterium group</taxon>
        <taxon>Chryseobacterium</taxon>
    </lineage>
</organism>
<accession>A0ABY4BUW0</accession>
<dbReference type="RefSeq" id="WP_243548368.1">
    <property type="nucleotide sequence ID" value="NZ_CP094532.1"/>
</dbReference>
<sequence length="201" mass="22892">MAVFLQQYRIMKKNYFLPILSVLILAVFTGCHPAKAQGIFNRDAKVQKVIYFNPEVFPDIPEIQEPTYSSFFSAVSDQVAKFRNYRMLRVDANIPFDSSEVQSIREFCENNNADLAVVPKVKFFKVGLGKYVFSNQVVVSLKLYDAKGNFITETDYDTYRKNARLLGSAENSIKIGTNGAMKNLGKNLRKIRKDIVPPIEN</sequence>
<proteinExistence type="predicted"/>
<evidence type="ECO:0000313" key="1">
    <source>
        <dbReference type="EMBL" id="UOE40345.1"/>
    </source>
</evidence>